<gene>
    <name evidence="9" type="primary">cdhE</name>
    <name evidence="13" type="ORF">ENI32_02410</name>
    <name evidence="14" type="ORF">SBU_001573</name>
</gene>
<dbReference type="GO" id="GO:0046356">
    <property type="term" value="P:acetyl-CoA catabolic process"/>
    <property type="evidence" value="ECO:0007669"/>
    <property type="project" value="InterPro"/>
</dbReference>
<feature type="domain" description="4Fe-4S" evidence="12">
    <location>
        <begin position="1"/>
        <end position="60"/>
    </location>
</feature>
<name>A0A1F2P329_9EURY</name>
<comment type="cofactor">
    <cofactor evidence="9">
        <name>corrinoid</name>
        <dbReference type="ChEBI" id="CHEBI:33913"/>
    </cofactor>
</comment>
<dbReference type="EMBL" id="DRIE01000039">
    <property type="protein sequence ID" value="HEC56726.1"/>
    <property type="molecule type" value="Genomic_DNA"/>
</dbReference>
<feature type="binding site" evidence="9 11">
    <location>
        <position position="21"/>
    </location>
    <ligand>
        <name>[4Fe-4S] cluster</name>
        <dbReference type="ChEBI" id="CHEBI:49883"/>
    </ligand>
</feature>
<comment type="caution">
    <text evidence="14">The sequence shown here is derived from an EMBL/GenBank/DDBJ whole genome shotgun (WGS) entry which is preliminary data.</text>
</comment>
<keyword evidence="4 9" id="KW-0479">Metal-binding</keyword>
<feature type="binding site" evidence="10">
    <location>
        <begin position="389"/>
        <end position="392"/>
    </location>
    <ligand>
        <name>5-methoxybenzimidazolylcob(I)amide</name>
        <dbReference type="ChEBI" id="CHEBI:157765"/>
    </ligand>
</feature>
<evidence type="ECO:0000256" key="8">
    <source>
        <dbReference type="ARBA" id="ARBA00023285"/>
    </source>
</evidence>
<feature type="binding site" evidence="9 11">
    <location>
        <position position="18"/>
    </location>
    <ligand>
        <name>[4Fe-4S] cluster</name>
        <dbReference type="ChEBI" id="CHEBI:49883"/>
    </ligand>
</feature>
<dbReference type="EMBL" id="LYOR01000011">
    <property type="protein sequence ID" value="OFV65543.1"/>
    <property type="molecule type" value="Genomic_DNA"/>
</dbReference>
<dbReference type="Pfam" id="PF04060">
    <property type="entry name" value="FeS"/>
    <property type="match status" value="1"/>
</dbReference>
<comment type="cofactor">
    <cofactor evidence="9">
        <name>[4Fe-4S] cluster</name>
        <dbReference type="ChEBI" id="CHEBI:49883"/>
    </cofactor>
    <text evidence="9">Binds 1 [4Fe-4S] cluster.</text>
</comment>
<evidence type="ECO:0000256" key="9">
    <source>
        <dbReference type="HAMAP-Rule" id="MF_01136"/>
    </source>
</evidence>
<comment type="catalytic activity">
    <reaction evidence="9">
        <text>5,6,7,8-tetrahydrosarcinapterin + methyl-Co(III)-[corrinoid Fe-S protein] = 5-methyltetrahydrosarcinapterin + Co(I)-[corrinoid Fe-S protein] + H(+)</text>
        <dbReference type="Rhea" id="RHEA:45196"/>
        <dbReference type="Rhea" id="RHEA-COMP:11110"/>
        <dbReference type="Rhea" id="RHEA-COMP:11111"/>
        <dbReference type="ChEBI" id="CHEBI:15378"/>
        <dbReference type="ChEBI" id="CHEBI:59924"/>
        <dbReference type="ChEBI" id="CHEBI:64267"/>
        <dbReference type="ChEBI" id="CHEBI:85033"/>
        <dbReference type="ChEBI" id="CHEBI:85035"/>
        <dbReference type="EC" id="2.1.1.245"/>
    </reaction>
</comment>
<dbReference type="Proteomes" id="UP000885936">
    <property type="component" value="Unassembled WGS sequence"/>
</dbReference>
<evidence type="ECO:0000313" key="15">
    <source>
        <dbReference type="Proteomes" id="UP000185779"/>
    </source>
</evidence>
<comment type="subunit">
    <text evidence="9">Heterodimer of delta and gamma chains. The ACDS complex is made up of alpha, epsilon, beta, gamma and delta chains with a probable stoichiometry of (alpha(2)epsilon(2))(4)-beta(8)-(gamma(1)delta(1))(8).</text>
</comment>
<evidence type="ECO:0000256" key="1">
    <source>
        <dbReference type="ARBA" id="ARBA00022485"/>
    </source>
</evidence>
<dbReference type="HAMAP" id="MF_01136">
    <property type="entry name" value="CdhE"/>
    <property type="match status" value="1"/>
</dbReference>
<keyword evidence="15" id="KW-1185">Reference proteome</keyword>
<dbReference type="GO" id="GO:0051539">
    <property type="term" value="F:4 iron, 4 sulfur cluster binding"/>
    <property type="evidence" value="ECO:0007669"/>
    <property type="project" value="UniProtKB-KW"/>
</dbReference>
<dbReference type="InterPro" id="IPR023427">
    <property type="entry name" value="AcylCoA_decarb/synth_gsu_arc"/>
</dbReference>
<evidence type="ECO:0000313" key="13">
    <source>
        <dbReference type="EMBL" id="HEC56726.1"/>
    </source>
</evidence>
<dbReference type="EC" id="2.1.1.245" evidence="9"/>
<dbReference type="GO" id="GO:0008168">
    <property type="term" value="F:methyltransferase activity"/>
    <property type="evidence" value="ECO:0007669"/>
    <property type="project" value="UniProtKB-UniRule"/>
</dbReference>
<evidence type="ECO:0000256" key="6">
    <source>
        <dbReference type="ARBA" id="ARBA00023004"/>
    </source>
</evidence>
<dbReference type="GO" id="GO:0032259">
    <property type="term" value="P:methylation"/>
    <property type="evidence" value="ECO:0007669"/>
    <property type="project" value="UniProtKB-KW"/>
</dbReference>
<feature type="binding site" evidence="10">
    <location>
        <position position="359"/>
    </location>
    <ligand>
        <name>5-methoxybenzimidazolylcob(I)amide</name>
        <dbReference type="ChEBI" id="CHEBI:157765"/>
    </ligand>
</feature>
<dbReference type="GO" id="GO:0015948">
    <property type="term" value="P:methanogenesis"/>
    <property type="evidence" value="ECO:0007669"/>
    <property type="project" value="UniProtKB-KW"/>
</dbReference>
<dbReference type="SUPFAM" id="SSF51717">
    <property type="entry name" value="Dihydropteroate synthetase-like"/>
    <property type="match status" value="1"/>
</dbReference>
<evidence type="ECO:0000256" key="10">
    <source>
        <dbReference type="PIRSR" id="PIRSR000376-1"/>
    </source>
</evidence>
<dbReference type="InterPro" id="IPR016041">
    <property type="entry name" value="Ac-CoA_synth_d_su_TIM-brl"/>
</dbReference>
<feature type="binding site" evidence="10">
    <location>
        <position position="452"/>
    </location>
    <ligand>
        <name>5-methoxybenzimidazolylcob(I)amide</name>
        <dbReference type="ChEBI" id="CHEBI:157765"/>
    </ligand>
</feature>
<sequence length="466" mass="52006">MKLSSPLEVYDYLPKTNCGECGETTCMAFAAKLIERQEKLEACKPILEDKFRKKYEELSALLAPEIREIVIGTGERAKKIGGEDVMHRHQLTFFNETALIYDVWDTMDEADLVARVKAIAGWQKFYVGEFLKLHGIAVRSTSGDPSKFAACVKKVLENTDLPLVLCSFDPKVLEAGLEVAADKNPLVYAANKDNWKEVAELVRKYEVPVALYAPADLDLLKSMAVTFSEMGINDLVLDPGTYPAGKELEETLQRFLKIRRAGIVEGQKEIAYPLMSVPLTTWMVYDDPIEATYWETVLATVFTIRYADLMILHSIEPYALMIQRTLVDNIYVDPRRPVQVEPGVREIGNPTEDSPVFVTTNFALTYYTVESDLSSNNIDCYIVVVNTEGIGVEAALAGGQLTSAKIKETIEDAKLEEKVKHKTLIIPGLTARISGELEDLTGWKVLVGPVDSGRIPGFLDEKWPPK</sequence>
<reference evidence="13" key="2">
    <citation type="journal article" date="2020" name="mSystems">
        <title>Genome- and Community-Level Interaction Insights into Carbon Utilization and Element Cycling Functions of Hydrothermarchaeota in Hydrothermal Sediment.</title>
        <authorList>
            <person name="Zhou Z."/>
            <person name="Liu Y."/>
            <person name="Xu W."/>
            <person name="Pan J."/>
            <person name="Luo Z.H."/>
            <person name="Li M."/>
        </authorList>
    </citation>
    <scope>NUCLEOTIDE SEQUENCE [LARGE SCALE GENOMIC DNA]</scope>
    <source>
        <strain evidence="13">HyVt-386</strain>
    </source>
</reference>
<evidence type="ECO:0000256" key="11">
    <source>
        <dbReference type="PIRSR" id="PIRSR000376-2"/>
    </source>
</evidence>
<keyword evidence="2 9" id="KW-0489">Methyltransferase</keyword>
<evidence type="ECO:0000256" key="5">
    <source>
        <dbReference type="ARBA" id="ARBA00022994"/>
    </source>
</evidence>
<evidence type="ECO:0000256" key="4">
    <source>
        <dbReference type="ARBA" id="ARBA00022723"/>
    </source>
</evidence>
<dbReference type="PANTHER" id="PTHR36214">
    <property type="match status" value="1"/>
</dbReference>
<protein>
    <recommendedName>
        <fullName evidence="9">Acetyl-CoA decarbonylase/synthase complex subunit gamma</fullName>
        <shortName evidence="9">ACDS complex subunit gamma</shortName>
        <ecNumber evidence="9">2.1.1.245</ecNumber>
    </recommendedName>
    <alternativeName>
        <fullName evidence="9">5-methyltetrahydrosarcinapterin:corrinoid/iron-sulfur protein Co-methyltransferase</fullName>
    </alternativeName>
    <alternativeName>
        <fullName evidence="9">ACDS complex methyltransferase</fullName>
    </alternativeName>
    <alternativeName>
        <fullName evidence="9">Corrinoid/iron-sulfur component large subunit</fullName>
    </alternativeName>
</protein>
<keyword evidence="8 9" id="KW-0170">Cobalt</keyword>
<keyword evidence="5" id="KW-0484">Methanogenesis</keyword>
<dbReference type="PROSITE" id="PS51656">
    <property type="entry name" value="4FE4S"/>
    <property type="match status" value="1"/>
</dbReference>
<organism evidence="14 15">
    <name type="scientific">Candidatus Syntropharchaeum butanivorans</name>
    <dbReference type="NCBI Taxonomy" id="1839936"/>
    <lineage>
        <taxon>Archaea</taxon>
        <taxon>Methanobacteriati</taxon>
        <taxon>Methanobacteriota</taxon>
        <taxon>Stenosarchaea group</taxon>
        <taxon>Methanomicrobia</taxon>
        <taxon>Methanosarcinales</taxon>
        <taxon>ANME-2 cluster</taxon>
        <taxon>Candidatus Syntropharchaeum</taxon>
    </lineage>
</organism>
<comment type="function">
    <text evidence="9">Part of a complex that catalyzes the reversible cleavage of acetyl-CoA, allowing autotrophic growth from CO(2).</text>
</comment>
<evidence type="ECO:0000256" key="7">
    <source>
        <dbReference type="ARBA" id="ARBA00023014"/>
    </source>
</evidence>
<dbReference type="PATRIC" id="fig|1839936.3.peg.1599"/>
<dbReference type="PIRSF" id="PIRSF000376">
    <property type="entry name" value="AcCoA_decarb_gamma"/>
    <property type="match status" value="1"/>
</dbReference>
<evidence type="ECO:0000313" key="14">
    <source>
        <dbReference type="EMBL" id="OFV65543.1"/>
    </source>
</evidence>
<evidence type="ECO:0000259" key="12">
    <source>
        <dbReference type="PROSITE" id="PS51656"/>
    </source>
</evidence>
<dbReference type="NCBIfam" id="NF003195">
    <property type="entry name" value="PRK04165.1"/>
    <property type="match status" value="1"/>
</dbReference>
<evidence type="ECO:0000256" key="2">
    <source>
        <dbReference type="ARBA" id="ARBA00022603"/>
    </source>
</evidence>
<keyword evidence="7 9" id="KW-0411">Iron-sulfur</keyword>
<dbReference type="InterPro" id="IPR007202">
    <property type="entry name" value="4Fe-4S_dom"/>
</dbReference>
<dbReference type="AlphaFoldDB" id="A0A1F2P329"/>
<proteinExistence type="inferred from homology"/>
<feature type="binding site" evidence="9 11">
    <location>
        <position position="43"/>
    </location>
    <ligand>
        <name>[4Fe-4S] cluster</name>
        <dbReference type="ChEBI" id="CHEBI:49883"/>
    </ligand>
</feature>
<feature type="binding site" evidence="10">
    <location>
        <position position="365"/>
    </location>
    <ligand>
        <name>5-methoxybenzimidazolylcob(I)amide</name>
        <dbReference type="ChEBI" id="CHEBI:157765"/>
    </ligand>
</feature>
<dbReference type="Pfam" id="PF03599">
    <property type="entry name" value="CdhD"/>
    <property type="match status" value="1"/>
</dbReference>
<reference evidence="14 15" key="1">
    <citation type="submission" date="2016-05" db="EMBL/GenBank/DDBJ databases">
        <title>Microbial consortia oxidize butane by reversing methanogenesis.</title>
        <authorList>
            <person name="Laso-Perez R."/>
            <person name="Richter M."/>
            <person name="Wegener G."/>
            <person name="Musat F."/>
        </authorList>
    </citation>
    <scope>NUCLEOTIDE SEQUENCE [LARGE SCALE GENOMIC DNA]</scope>
    <source>
        <strain evidence="14">BOX1</strain>
    </source>
</reference>
<dbReference type="InterPro" id="IPR051069">
    <property type="entry name" value="ACDS_complex_subunit"/>
</dbReference>
<evidence type="ECO:0000256" key="3">
    <source>
        <dbReference type="ARBA" id="ARBA00022679"/>
    </source>
</evidence>
<keyword evidence="1 9" id="KW-0004">4Fe-4S</keyword>
<accession>A0A1F2P329</accession>
<dbReference type="Gene3D" id="3.20.20.20">
    <property type="entry name" value="Dihydropteroate synthase-like"/>
    <property type="match status" value="1"/>
</dbReference>
<feature type="binding site" evidence="9 11">
    <location>
        <position position="26"/>
    </location>
    <ligand>
        <name>[4Fe-4S] cluster</name>
        <dbReference type="ChEBI" id="CHEBI:49883"/>
    </ligand>
</feature>
<dbReference type="GO" id="GO:0005506">
    <property type="term" value="F:iron ion binding"/>
    <property type="evidence" value="ECO:0007669"/>
    <property type="project" value="UniProtKB-UniRule"/>
</dbReference>
<keyword evidence="3 9" id="KW-0808">Transferase</keyword>
<dbReference type="STRING" id="1839936.SBU_001573"/>
<dbReference type="PANTHER" id="PTHR36214:SF3">
    <property type="entry name" value="ACETYL-COA DECARBONYLASE_SYNTHASE COMPLEX SUBUNIT GAMMA"/>
    <property type="match status" value="1"/>
</dbReference>
<dbReference type="InterPro" id="IPR016218">
    <property type="entry name" value="AcylCoA_decarb/synth_gsu"/>
</dbReference>
<dbReference type="InterPro" id="IPR011005">
    <property type="entry name" value="Dihydropteroate_synth-like_sf"/>
</dbReference>
<keyword evidence="6 9" id="KW-0408">Iron</keyword>
<dbReference type="Proteomes" id="UP000185779">
    <property type="component" value="Unassembled WGS sequence"/>
</dbReference>
<dbReference type="Gene3D" id="3.40.50.11600">
    <property type="match status" value="1"/>
</dbReference>